<protein>
    <submittedName>
        <fullName evidence="2">Uncharacterized protein</fullName>
    </submittedName>
</protein>
<organism evidence="2 3">
    <name type="scientific">Toxoplasma gondii p89</name>
    <dbReference type="NCBI Taxonomy" id="943119"/>
    <lineage>
        <taxon>Eukaryota</taxon>
        <taxon>Sar</taxon>
        <taxon>Alveolata</taxon>
        <taxon>Apicomplexa</taxon>
        <taxon>Conoidasida</taxon>
        <taxon>Coccidia</taxon>
        <taxon>Eucoccidiorida</taxon>
        <taxon>Eimeriorina</taxon>
        <taxon>Sarcocystidae</taxon>
        <taxon>Toxoplasma</taxon>
    </lineage>
</organism>
<sequence>MALSCEGQAPPRDTVWRSPMSSRFTSLFSKRGISTQSSALDTPPREAGDNGRTRPEAVATAESLASSAAEAAPPRENLRGTPVRARQDSLLPRPSRRLSFREMYRRLLRKQKGRKRKEATTTVHSSNPRAPVTATQSDPALSRVKSVHFGTMVVHTYPRDAQHGSPEAPMLVCKSDPSIVFVTESDEDSEEDSDENDDCIFANRRAAPGLHPVCSTSSSTLSDSAGIRGPSSLAVYTKDKSSARYLQSGRFLSDLREEGGPDDDSCPPKSFLEYHGDEFGVCQYFKEGSAGRGSAVSHQSTSNSLLNSLSSVGLAKPPGPNDKELENVLMGWCS</sequence>
<feature type="region of interest" description="Disordered" evidence="1">
    <location>
        <begin position="1"/>
        <end position="20"/>
    </location>
</feature>
<feature type="region of interest" description="Disordered" evidence="1">
    <location>
        <begin position="109"/>
        <end position="139"/>
    </location>
</feature>
<evidence type="ECO:0000313" key="3">
    <source>
        <dbReference type="Proteomes" id="UP000028828"/>
    </source>
</evidence>
<dbReference type="EMBL" id="AEYI02000098">
    <property type="protein sequence ID" value="KFG51891.1"/>
    <property type="molecule type" value="Genomic_DNA"/>
</dbReference>
<proteinExistence type="predicted"/>
<feature type="compositionally biased region" description="Polar residues" evidence="1">
    <location>
        <begin position="120"/>
        <end position="139"/>
    </location>
</feature>
<dbReference type="Proteomes" id="UP000028828">
    <property type="component" value="Unassembled WGS sequence"/>
</dbReference>
<dbReference type="AlphaFoldDB" id="A0A086L5H3"/>
<dbReference type="VEuPathDB" id="ToxoDB:TGP89_358590"/>
<comment type="caution">
    <text evidence="2">The sequence shown here is derived from an EMBL/GenBank/DDBJ whole genome shotgun (WGS) entry which is preliminary data.</text>
</comment>
<gene>
    <name evidence="2" type="ORF">TGP89_358590</name>
</gene>
<feature type="compositionally biased region" description="Low complexity" evidence="1">
    <location>
        <begin position="56"/>
        <end position="72"/>
    </location>
</feature>
<accession>A0A086L5H3</accession>
<feature type="compositionally biased region" description="Polar residues" evidence="1">
    <location>
        <begin position="27"/>
        <end position="40"/>
    </location>
</feature>
<feature type="compositionally biased region" description="Basic and acidic residues" evidence="1">
    <location>
        <begin position="43"/>
        <end position="55"/>
    </location>
</feature>
<evidence type="ECO:0000313" key="2">
    <source>
        <dbReference type="EMBL" id="KFG51891.1"/>
    </source>
</evidence>
<dbReference type="OrthoDB" id="10668817at2759"/>
<reference evidence="2 3" key="1">
    <citation type="submission" date="2014-03" db="EMBL/GenBank/DDBJ databases">
        <authorList>
            <person name="Sibley D."/>
            <person name="Venepally P."/>
            <person name="Karamycheva S."/>
            <person name="Hadjithomas M."/>
            <person name="Khan A."/>
            <person name="Brunk B."/>
            <person name="Roos D."/>
            <person name="Caler E."/>
            <person name="Lorenzi H."/>
        </authorList>
    </citation>
    <scope>NUCLEOTIDE SEQUENCE [LARGE SCALE GENOMIC DNA]</scope>
    <source>
        <strain evidence="3">p89</strain>
    </source>
</reference>
<feature type="region of interest" description="Disordered" evidence="1">
    <location>
        <begin position="27"/>
        <end position="96"/>
    </location>
</feature>
<name>A0A086L5H3_TOXGO</name>
<evidence type="ECO:0000256" key="1">
    <source>
        <dbReference type="SAM" id="MobiDB-lite"/>
    </source>
</evidence>